<dbReference type="PANTHER" id="PTHR40265:SF1">
    <property type="entry name" value="GLYOXALASE-LIKE DOMAIN-CONTAINING PROTEIN"/>
    <property type="match status" value="1"/>
</dbReference>
<proteinExistence type="predicted"/>
<dbReference type="AlphaFoldDB" id="A0A402AEV9"/>
<dbReference type="PANTHER" id="PTHR40265">
    <property type="entry name" value="BLL2707 PROTEIN"/>
    <property type="match status" value="1"/>
</dbReference>
<dbReference type="EMBL" id="BIFS01000001">
    <property type="protein sequence ID" value="GCE17650.1"/>
    <property type="molecule type" value="Genomic_DNA"/>
</dbReference>
<protein>
    <recommendedName>
        <fullName evidence="1">VOC domain-containing protein</fullName>
    </recommendedName>
</protein>
<evidence type="ECO:0000313" key="3">
    <source>
        <dbReference type="Proteomes" id="UP000287188"/>
    </source>
</evidence>
<dbReference type="InterPro" id="IPR029068">
    <property type="entry name" value="Glyas_Bleomycin-R_OHBP_Dase"/>
</dbReference>
<comment type="caution">
    <text evidence="2">The sequence shown here is derived from an EMBL/GenBank/DDBJ whole genome shotgun (WGS) entry which is preliminary data.</text>
</comment>
<organism evidence="2 3">
    <name type="scientific">Dictyobacter kobayashii</name>
    <dbReference type="NCBI Taxonomy" id="2014872"/>
    <lineage>
        <taxon>Bacteria</taxon>
        <taxon>Bacillati</taxon>
        <taxon>Chloroflexota</taxon>
        <taxon>Ktedonobacteria</taxon>
        <taxon>Ktedonobacterales</taxon>
        <taxon>Dictyobacteraceae</taxon>
        <taxon>Dictyobacter</taxon>
    </lineage>
</organism>
<evidence type="ECO:0000259" key="1">
    <source>
        <dbReference type="PROSITE" id="PS51819"/>
    </source>
</evidence>
<reference evidence="3" key="1">
    <citation type="submission" date="2018-12" db="EMBL/GenBank/DDBJ databases">
        <title>Tengunoibacter tsumagoiensis gen. nov., sp. nov., Dictyobacter kobayashii sp. nov., D. alpinus sp. nov., and D. joshuensis sp. nov. and description of Dictyobacteraceae fam. nov. within the order Ktedonobacterales isolated from Tengu-no-mugimeshi.</title>
        <authorList>
            <person name="Wang C.M."/>
            <person name="Zheng Y."/>
            <person name="Sakai Y."/>
            <person name="Toyoda A."/>
            <person name="Minakuchi Y."/>
            <person name="Abe K."/>
            <person name="Yokota A."/>
            <person name="Yabe S."/>
        </authorList>
    </citation>
    <scope>NUCLEOTIDE SEQUENCE [LARGE SCALE GENOMIC DNA]</scope>
    <source>
        <strain evidence="3">Uno11</strain>
    </source>
</reference>
<dbReference type="InterPro" id="IPR025870">
    <property type="entry name" value="Glyoxalase-like_dom"/>
</dbReference>
<name>A0A402AEV9_9CHLR</name>
<dbReference type="PROSITE" id="PS51819">
    <property type="entry name" value="VOC"/>
    <property type="match status" value="1"/>
</dbReference>
<dbReference type="RefSeq" id="WP_126549303.1">
    <property type="nucleotide sequence ID" value="NZ_BIFS01000001.1"/>
</dbReference>
<feature type="domain" description="VOC" evidence="1">
    <location>
        <begin position="4"/>
        <end position="138"/>
    </location>
</feature>
<dbReference type="Proteomes" id="UP000287188">
    <property type="component" value="Unassembled WGS sequence"/>
</dbReference>
<dbReference type="OrthoDB" id="9111355at2"/>
<dbReference type="SUPFAM" id="SSF54593">
    <property type="entry name" value="Glyoxalase/Bleomycin resistance protein/Dihydroxybiphenyl dioxygenase"/>
    <property type="match status" value="2"/>
</dbReference>
<accession>A0A402AEV9</accession>
<dbReference type="Pfam" id="PF13468">
    <property type="entry name" value="Glyoxalase_3"/>
    <property type="match status" value="1"/>
</dbReference>
<dbReference type="Gene3D" id="3.10.180.10">
    <property type="entry name" value="2,3-Dihydroxybiphenyl 1,2-Dioxygenase, domain 1"/>
    <property type="match status" value="2"/>
</dbReference>
<sequence>MLTALDHIIIGVSDLAQADETFRQQLGLVSSGGGNHPSGGTANRIIVIGDTYLELIAVRAPEEAQQSMLERLALGDGYLNCVLASDDIEADSRAMFQRGVRVIGPDQGSLKSADGVSRGWLRTDVERPDLTQHYPFIIQHDSSGLERRRRLAGGNTPPGHPSGVQRVQSVTLAVENLEEATRRFQQIYGLNSSQPHLHKQWGAQVVTLTLAQGTQSVELAAALPATETPLPQAATLSTHLRQLKESLYCITLEVSKLEVARDYLDDHKVSYTLLEDGKQTLWIHPEQANGALIVLVEP</sequence>
<evidence type="ECO:0000313" key="2">
    <source>
        <dbReference type="EMBL" id="GCE17650.1"/>
    </source>
</evidence>
<dbReference type="InterPro" id="IPR037523">
    <property type="entry name" value="VOC_core"/>
</dbReference>
<gene>
    <name evidence="2" type="ORF">KDK_14500</name>
</gene>
<keyword evidence="3" id="KW-1185">Reference proteome</keyword>